<dbReference type="Proteomes" id="UP001219518">
    <property type="component" value="Unassembled WGS sequence"/>
</dbReference>
<accession>A0AAE1LSZ8</accession>
<reference evidence="1" key="2">
    <citation type="journal article" date="2023" name="BMC Genomics">
        <title>Pest status, molecular evolution, and epigenetic factors derived from the genome assembly of Frankliniella fusca, a thysanopteran phytovirus vector.</title>
        <authorList>
            <person name="Catto M.A."/>
            <person name="Labadie P.E."/>
            <person name="Jacobson A.L."/>
            <person name="Kennedy G.G."/>
            <person name="Srinivasan R."/>
            <person name="Hunt B.G."/>
        </authorList>
    </citation>
    <scope>NUCLEOTIDE SEQUENCE</scope>
    <source>
        <strain evidence="1">PL_HMW_Pooled</strain>
    </source>
</reference>
<protein>
    <submittedName>
        <fullName evidence="1">Solute carrier family 23 member 1</fullName>
    </submittedName>
</protein>
<keyword evidence="2" id="KW-1185">Reference proteome</keyword>
<comment type="caution">
    <text evidence="1">The sequence shown here is derived from an EMBL/GenBank/DDBJ whole genome shotgun (WGS) entry which is preliminary data.</text>
</comment>
<evidence type="ECO:0000313" key="1">
    <source>
        <dbReference type="EMBL" id="KAK3929749.1"/>
    </source>
</evidence>
<reference evidence="1" key="1">
    <citation type="submission" date="2021-07" db="EMBL/GenBank/DDBJ databases">
        <authorList>
            <person name="Catto M.A."/>
            <person name="Jacobson A."/>
            <person name="Kennedy G."/>
            <person name="Labadie P."/>
            <person name="Hunt B.G."/>
            <person name="Srinivasan R."/>
        </authorList>
    </citation>
    <scope>NUCLEOTIDE SEQUENCE</scope>
    <source>
        <strain evidence="1">PL_HMW_Pooled</strain>
        <tissue evidence="1">Head</tissue>
    </source>
</reference>
<evidence type="ECO:0000313" key="2">
    <source>
        <dbReference type="Proteomes" id="UP001219518"/>
    </source>
</evidence>
<proteinExistence type="predicted"/>
<organism evidence="1 2">
    <name type="scientific">Frankliniella fusca</name>
    <dbReference type="NCBI Taxonomy" id="407009"/>
    <lineage>
        <taxon>Eukaryota</taxon>
        <taxon>Metazoa</taxon>
        <taxon>Ecdysozoa</taxon>
        <taxon>Arthropoda</taxon>
        <taxon>Hexapoda</taxon>
        <taxon>Insecta</taxon>
        <taxon>Pterygota</taxon>
        <taxon>Neoptera</taxon>
        <taxon>Paraneoptera</taxon>
        <taxon>Thysanoptera</taxon>
        <taxon>Terebrantia</taxon>
        <taxon>Thripoidea</taxon>
        <taxon>Thripidae</taxon>
        <taxon>Frankliniella</taxon>
    </lineage>
</organism>
<name>A0AAE1LSZ8_9NEOP</name>
<gene>
    <name evidence="1" type="ORF">KUF71_019590</name>
</gene>
<dbReference type="AlphaFoldDB" id="A0AAE1LSZ8"/>
<dbReference type="EMBL" id="JAHWGI010001403">
    <property type="protein sequence ID" value="KAK3929749.1"/>
    <property type="molecule type" value="Genomic_DNA"/>
</dbReference>
<sequence length="75" mass="8023">MRTQLAGSAGPSLFSSAESLRPWYACCLLMRSIVLSCGSTLPLYTLAYSSFSQEKLCGGESKGLFSTLSLQVSFS</sequence>